<feature type="domain" description="Carbohydrate kinase PfkB" evidence="3">
    <location>
        <begin position="10"/>
        <end position="119"/>
    </location>
</feature>
<sequence>MSIFRTDSILLKPNDRELGEIFGAELTTPEQAAGYAEKLRGMGARNVLLSMAEKGAVLLDENGVLHKCGVCSGTVRNSVGAGDSMVAGFVAGAVNGDYDYALKLGTACGGATVFSDGLAKRPLIDELMKQL</sequence>
<gene>
    <name evidence="4" type="ORF">IE37_02161</name>
</gene>
<organism evidence="4 5">
    <name type="scientific">Ruminococcus flavefaciens</name>
    <dbReference type="NCBI Taxonomy" id="1265"/>
    <lineage>
        <taxon>Bacteria</taxon>
        <taxon>Bacillati</taxon>
        <taxon>Bacillota</taxon>
        <taxon>Clostridia</taxon>
        <taxon>Eubacteriales</taxon>
        <taxon>Oscillospiraceae</taxon>
        <taxon>Ruminococcus</taxon>
    </lineage>
</organism>
<dbReference type="EMBL" id="QGDI01000008">
    <property type="protein sequence ID" value="PWJ11897.1"/>
    <property type="molecule type" value="Genomic_DNA"/>
</dbReference>
<proteinExistence type="predicted"/>
<dbReference type="GO" id="GO:0005829">
    <property type="term" value="C:cytosol"/>
    <property type="evidence" value="ECO:0007669"/>
    <property type="project" value="TreeGrafter"/>
</dbReference>
<dbReference type="PANTHER" id="PTHR46566">
    <property type="entry name" value="1-PHOSPHOFRUCTOKINASE-RELATED"/>
    <property type="match status" value="1"/>
</dbReference>
<evidence type="ECO:0000259" key="3">
    <source>
        <dbReference type="Pfam" id="PF00294"/>
    </source>
</evidence>
<evidence type="ECO:0000256" key="2">
    <source>
        <dbReference type="ARBA" id="ARBA00022777"/>
    </source>
</evidence>
<protein>
    <submittedName>
        <fullName evidence="4">1-phosphofructokinase</fullName>
    </submittedName>
</protein>
<dbReference type="InterPro" id="IPR002173">
    <property type="entry name" value="Carboh/pur_kinase_PfkB_CS"/>
</dbReference>
<evidence type="ECO:0000313" key="5">
    <source>
        <dbReference type="Proteomes" id="UP000245720"/>
    </source>
</evidence>
<dbReference type="InterPro" id="IPR029056">
    <property type="entry name" value="Ribokinase-like"/>
</dbReference>
<dbReference type="SUPFAM" id="SSF53613">
    <property type="entry name" value="Ribokinase-like"/>
    <property type="match status" value="1"/>
</dbReference>
<dbReference type="RefSeq" id="WP_242978618.1">
    <property type="nucleotide sequence ID" value="NZ_QGDI01000008.1"/>
</dbReference>
<keyword evidence="1" id="KW-0808">Transferase</keyword>
<dbReference type="PANTHER" id="PTHR46566:SF1">
    <property type="entry name" value="1-PHOSPHOFRUCTOKINASE"/>
    <property type="match status" value="1"/>
</dbReference>
<dbReference type="Proteomes" id="UP000245720">
    <property type="component" value="Unassembled WGS sequence"/>
</dbReference>
<dbReference type="GO" id="GO:0008443">
    <property type="term" value="F:phosphofructokinase activity"/>
    <property type="evidence" value="ECO:0007669"/>
    <property type="project" value="TreeGrafter"/>
</dbReference>
<name>A0A315XXD7_RUMFL</name>
<dbReference type="Pfam" id="PF00294">
    <property type="entry name" value="PfkB"/>
    <property type="match status" value="1"/>
</dbReference>
<dbReference type="InterPro" id="IPR011611">
    <property type="entry name" value="PfkB_dom"/>
</dbReference>
<comment type="caution">
    <text evidence="4">The sequence shown here is derived from an EMBL/GenBank/DDBJ whole genome shotgun (WGS) entry which is preliminary data.</text>
</comment>
<dbReference type="AlphaFoldDB" id="A0A315XXD7"/>
<reference evidence="4 5" key="1">
    <citation type="submission" date="2018-05" db="EMBL/GenBank/DDBJ databases">
        <title>The Hungate 1000. A catalogue of reference genomes from the rumen microbiome.</title>
        <authorList>
            <person name="Kelly W."/>
        </authorList>
    </citation>
    <scope>NUCLEOTIDE SEQUENCE [LARGE SCALE GENOMIC DNA]</scope>
    <source>
        <strain evidence="4 5">SAb67</strain>
    </source>
</reference>
<dbReference type="PROSITE" id="PS00584">
    <property type="entry name" value="PFKB_KINASES_2"/>
    <property type="match status" value="1"/>
</dbReference>
<accession>A0A315XXD7</accession>
<evidence type="ECO:0000256" key="1">
    <source>
        <dbReference type="ARBA" id="ARBA00022679"/>
    </source>
</evidence>
<keyword evidence="2 4" id="KW-0418">Kinase</keyword>
<evidence type="ECO:0000313" key="4">
    <source>
        <dbReference type="EMBL" id="PWJ11897.1"/>
    </source>
</evidence>
<dbReference type="Gene3D" id="3.40.1190.20">
    <property type="match status" value="1"/>
</dbReference>